<gene>
    <name evidence="1" type="ORF">E4L98_06230</name>
</gene>
<organism evidence="1 2">
    <name type="scientific">Duganella callida</name>
    <dbReference type="NCBI Taxonomy" id="2561932"/>
    <lineage>
        <taxon>Bacteria</taxon>
        <taxon>Pseudomonadati</taxon>
        <taxon>Pseudomonadota</taxon>
        <taxon>Betaproteobacteria</taxon>
        <taxon>Burkholderiales</taxon>
        <taxon>Oxalobacteraceae</taxon>
        <taxon>Telluria group</taxon>
        <taxon>Duganella</taxon>
    </lineage>
</organism>
<evidence type="ECO:0000313" key="2">
    <source>
        <dbReference type="Proteomes" id="UP000297729"/>
    </source>
</evidence>
<keyword evidence="2" id="KW-1185">Reference proteome</keyword>
<dbReference type="RefSeq" id="WP_135200702.1">
    <property type="nucleotide sequence ID" value="NZ_SPVG01000061.1"/>
</dbReference>
<evidence type="ECO:0000313" key="1">
    <source>
        <dbReference type="EMBL" id="TFW27915.1"/>
    </source>
</evidence>
<sequence length="130" mass="14185">MEYMTALELQQAYAIGDVLSVALVARHDVFGMRISTPGGLRILSADAIDQPLRFQSPAEASAFLHQIGLENVELDVDSWRADLRAQRYDAWLAAKVESSLAGLKDSSNRVFPPDEWAAIRAAKAAKRGAS</sequence>
<dbReference type="EMBL" id="SPVG01000061">
    <property type="protein sequence ID" value="TFW27915.1"/>
    <property type="molecule type" value="Genomic_DNA"/>
</dbReference>
<proteinExistence type="predicted"/>
<dbReference type="AlphaFoldDB" id="A0A4Y9SMN2"/>
<protein>
    <submittedName>
        <fullName evidence="1">Uncharacterized protein</fullName>
    </submittedName>
</protein>
<reference evidence="1 2" key="1">
    <citation type="submission" date="2019-03" db="EMBL/GenBank/DDBJ databases">
        <title>Draft Genome Sequence of Duganella callidus sp. nov., a Novel Duganella Species Isolated from Cultivated Soil.</title>
        <authorList>
            <person name="Raths R."/>
            <person name="Peta V."/>
            <person name="Bucking H."/>
        </authorList>
    </citation>
    <scope>NUCLEOTIDE SEQUENCE [LARGE SCALE GENOMIC DNA]</scope>
    <source>
        <strain evidence="1 2">DN04</strain>
    </source>
</reference>
<dbReference type="Proteomes" id="UP000297729">
    <property type="component" value="Unassembled WGS sequence"/>
</dbReference>
<name>A0A4Y9SMN2_9BURK</name>
<accession>A0A4Y9SMN2</accession>
<dbReference type="OrthoDB" id="675667at28216"/>
<comment type="caution">
    <text evidence="1">The sequence shown here is derived from an EMBL/GenBank/DDBJ whole genome shotgun (WGS) entry which is preliminary data.</text>
</comment>